<gene>
    <name evidence="1" type="ORF">B4135_3376</name>
    <name evidence="2" type="ORF">C6P37_09540</name>
</gene>
<evidence type="ECO:0000313" key="3">
    <source>
        <dbReference type="Proteomes" id="UP000075683"/>
    </source>
</evidence>
<name>A0A150LEA2_9BACI</name>
<dbReference type="OrthoDB" id="2988956at2"/>
<reference evidence="1 3" key="1">
    <citation type="submission" date="2016-01" db="EMBL/GenBank/DDBJ databases">
        <title>Draft Genome Sequences of Seven Thermophilic Sporeformers Isolated from Foods.</title>
        <authorList>
            <person name="Berendsen E.M."/>
            <person name="Wells-Bennik M.H."/>
            <person name="Krawcyk A.O."/>
            <person name="De Jong A."/>
            <person name="Holsappel S."/>
            <person name="Eijlander R.T."/>
            <person name="Kuipers O.P."/>
        </authorList>
    </citation>
    <scope>NUCLEOTIDE SEQUENCE [LARGE SCALE GENOMIC DNA]</scope>
    <source>
        <strain evidence="1 3">B4135</strain>
    </source>
</reference>
<evidence type="ECO:0000313" key="4">
    <source>
        <dbReference type="Proteomes" id="UP000257014"/>
    </source>
</evidence>
<dbReference type="Pfam" id="PF26325">
    <property type="entry name" value="YhjD"/>
    <property type="match status" value="1"/>
</dbReference>
<evidence type="ECO:0000313" key="1">
    <source>
        <dbReference type="EMBL" id="KYD10575.1"/>
    </source>
</evidence>
<sequence length="129" mass="15384">MTRIPAEDRDLMEKAIYYPMVLKVLERDLRVIEKSPFKLPNPYISLVSETMAAVQKQLHAVKREMKKNGMKVQETKRDDTFTTFLFIYKGYEEYHNYFNPRLRNKVEELLAHFLFRRFTDKNSGEKTAG</sequence>
<dbReference type="EMBL" id="QEWE01000018">
    <property type="protein sequence ID" value="REJ28079.1"/>
    <property type="molecule type" value="Genomic_DNA"/>
</dbReference>
<dbReference type="Proteomes" id="UP000257014">
    <property type="component" value="Unassembled WGS sequence"/>
</dbReference>
<dbReference type="EMBL" id="LQYT01000117">
    <property type="protein sequence ID" value="KYD10575.1"/>
    <property type="molecule type" value="Genomic_DNA"/>
</dbReference>
<comment type="caution">
    <text evidence="1">The sequence shown here is derived from an EMBL/GenBank/DDBJ whole genome shotgun (WGS) entry which is preliminary data.</text>
</comment>
<dbReference type="InterPro" id="IPR058600">
    <property type="entry name" value="YhjD-like"/>
</dbReference>
<reference evidence="2 4" key="2">
    <citation type="submission" date="2018-03" db="EMBL/GenBank/DDBJ databases">
        <authorList>
            <person name="Keele B.F."/>
        </authorList>
    </citation>
    <scope>NUCLEOTIDE SEQUENCE [LARGE SCALE GENOMIC DNA]</scope>
    <source>
        <strain evidence="2">ZCTH4_d</strain>
    </source>
</reference>
<dbReference type="AlphaFoldDB" id="A0A150LEA2"/>
<evidence type="ECO:0000313" key="2">
    <source>
        <dbReference type="EMBL" id="REJ28079.1"/>
    </source>
</evidence>
<organism evidence="1 3">
    <name type="scientific">Caldibacillus debilis</name>
    <dbReference type="NCBI Taxonomy" id="301148"/>
    <lineage>
        <taxon>Bacteria</taxon>
        <taxon>Bacillati</taxon>
        <taxon>Bacillota</taxon>
        <taxon>Bacilli</taxon>
        <taxon>Bacillales</taxon>
        <taxon>Bacillaceae</taxon>
        <taxon>Caldibacillus</taxon>
    </lineage>
</organism>
<dbReference type="Proteomes" id="UP000075683">
    <property type="component" value="Unassembled WGS sequence"/>
</dbReference>
<protein>
    <recommendedName>
        <fullName evidence="5">YhjD</fullName>
    </recommendedName>
</protein>
<dbReference type="RefSeq" id="WP_020156696.1">
    <property type="nucleotide sequence ID" value="NZ_JBAIZG010000064.1"/>
</dbReference>
<evidence type="ECO:0008006" key="5">
    <source>
        <dbReference type="Google" id="ProtNLM"/>
    </source>
</evidence>
<proteinExistence type="predicted"/>
<accession>A0A150LEA2</accession>
<dbReference type="STRING" id="301148.B4135_3376"/>